<evidence type="ECO:0000313" key="3">
    <source>
        <dbReference type="Proteomes" id="UP000231198"/>
    </source>
</evidence>
<feature type="transmembrane region" description="Helical" evidence="1">
    <location>
        <begin position="355"/>
        <end position="380"/>
    </location>
</feature>
<dbReference type="Proteomes" id="UP000231198">
    <property type="component" value="Unassembled WGS sequence"/>
</dbReference>
<dbReference type="AlphaFoldDB" id="A0A2H0WTN6"/>
<evidence type="ECO:0000313" key="2">
    <source>
        <dbReference type="EMBL" id="PIS15975.1"/>
    </source>
</evidence>
<feature type="transmembrane region" description="Helical" evidence="1">
    <location>
        <begin position="129"/>
        <end position="149"/>
    </location>
</feature>
<comment type="caution">
    <text evidence="2">The sequence shown here is derived from an EMBL/GenBank/DDBJ whole genome shotgun (WGS) entry which is preliminary data.</text>
</comment>
<name>A0A2H0WTN6_9BACT</name>
<keyword evidence="1" id="KW-0472">Membrane</keyword>
<sequence>MRILAKIKIDLALWLLIMASLAICYLNYTPQTFLSGWDTLHPEFNFTQYLSRIASVWQEHQGLGAPPSQAHASEIPRTIISLLLTIFFPFEFMRYGYIFLMVVAGPVGVYMFLQYLFKNDRVNPHISQISAFLGGLFYLLNLGTVQHFIVVFEMFAAKFGFLGFIYLFATKYIDNGKKNTLFAFLLIILCSASMAHTATLWYIFYGGLTLYTLIYAYLHTDTRKIFLKRAALLLTVCILINLYWILPNMYYSLNYGNDVITSKIHRLFTEEAYLNNRSYGKISDILIFRNFLFNWRVLESADIMKNGSLLTTSFELMESWKKHLQNPGILLLGYIFSFLSILGAYISVKKRSTVVISIVPITGISIFFLLSHVPVLSQIFDFLRSSNNMMKEILRF</sequence>
<feature type="transmembrane region" description="Helical" evidence="1">
    <location>
        <begin position="230"/>
        <end position="246"/>
    </location>
</feature>
<dbReference type="EMBL" id="PEZG01000020">
    <property type="protein sequence ID" value="PIS15975.1"/>
    <property type="molecule type" value="Genomic_DNA"/>
</dbReference>
<feature type="transmembrane region" description="Helical" evidence="1">
    <location>
        <begin position="12"/>
        <end position="28"/>
    </location>
</feature>
<feature type="transmembrane region" description="Helical" evidence="1">
    <location>
        <begin position="329"/>
        <end position="348"/>
    </location>
</feature>
<evidence type="ECO:0000256" key="1">
    <source>
        <dbReference type="SAM" id="Phobius"/>
    </source>
</evidence>
<gene>
    <name evidence="2" type="ORF">COT62_00960</name>
</gene>
<feature type="transmembrane region" description="Helical" evidence="1">
    <location>
        <begin position="155"/>
        <end position="173"/>
    </location>
</feature>
<keyword evidence="1" id="KW-0812">Transmembrane</keyword>
<feature type="transmembrane region" description="Helical" evidence="1">
    <location>
        <begin position="202"/>
        <end position="218"/>
    </location>
</feature>
<accession>A0A2H0WTN6</accession>
<keyword evidence="1" id="KW-1133">Transmembrane helix</keyword>
<feature type="transmembrane region" description="Helical" evidence="1">
    <location>
        <begin position="95"/>
        <end position="117"/>
    </location>
</feature>
<organism evidence="2 3">
    <name type="scientific">Candidatus Roizmanbacteria bacterium CG09_land_8_20_14_0_10_41_9</name>
    <dbReference type="NCBI Taxonomy" id="1974850"/>
    <lineage>
        <taxon>Bacteria</taxon>
        <taxon>Candidatus Roizmaniibacteriota</taxon>
    </lineage>
</organism>
<feature type="transmembrane region" description="Helical" evidence="1">
    <location>
        <begin position="180"/>
        <end position="196"/>
    </location>
</feature>
<reference evidence="3" key="1">
    <citation type="submission" date="2017-09" db="EMBL/GenBank/DDBJ databases">
        <title>Depth-based differentiation of microbial function through sediment-hosted aquifers and enrichment of novel symbionts in the deep terrestrial subsurface.</title>
        <authorList>
            <person name="Probst A.J."/>
            <person name="Ladd B."/>
            <person name="Jarett J.K."/>
            <person name="Geller-Mcgrath D.E."/>
            <person name="Sieber C.M.K."/>
            <person name="Emerson J.B."/>
            <person name="Anantharaman K."/>
            <person name="Thomas B.C."/>
            <person name="Malmstrom R."/>
            <person name="Stieglmeier M."/>
            <person name="Klingl A."/>
            <person name="Woyke T."/>
            <person name="Ryan C.M."/>
            <person name="Banfield J.F."/>
        </authorList>
    </citation>
    <scope>NUCLEOTIDE SEQUENCE [LARGE SCALE GENOMIC DNA]</scope>
</reference>
<proteinExistence type="predicted"/>
<feature type="non-terminal residue" evidence="2">
    <location>
        <position position="396"/>
    </location>
</feature>
<protein>
    <recommendedName>
        <fullName evidence="4">Glycosyltransferase RgtA/B/C/D-like domain-containing protein</fullName>
    </recommendedName>
</protein>
<evidence type="ECO:0008006" key="4">
    <source>
        <dbReference type="Google" id="ProtNLM"/>
    </source>
</evidence>